<dbReference type="Proteomes" id="UP000236370">
    <property type="component" value="Unassembled WGS sequence"/>
</dbReference>
<comment type="caution">
    <text evidence="2">The sequence shown here is derived from an EMBL/GenBank/DDBJ whole genome shotgun (WGS) entry which is preliminary data.</text>
</comment>
<accession>A0A2J8PVU4</accession>
<evidence type="ECO:0000313" key="3">
    <source>
        <dbReference type="Proteomes" id="UP000236370"/>
    </source>
</evidence>
<evidence type="ECO:0000313" key="2">
    <source>
        <dbReference type="EMBL" id="PNI88145.1"/>
    </source>
</evidence>
<gene>
    <name evidence="2" type="ORF">CK820_G0000952</name>
</gene>
<feature type="transmembrane region" description="Helical" evidence="1">
    <location>
        <begin position="12"/>
        <end position="31"/>
    </location>
</feature>
<name>A0A2J8PVU4_PANTR</name>
<dbReference type="EMBL" id="NBAG03000210">
    <property type="protein sequence ID" value="PNI88145.1"/>
    <property type="molecule type" value="Genomic_DNA"/>
</dbReference>
<keyword evidence="1" id="KW-0472">Membrane</keyword>
<protein>
    <submittedName>
        <fullName evidence="2">COX7A2 isoform 2</fullName>
    </submittedName>
</protein>
<keyword evidence="1" id="KW-0812">Transmembrane</keyword>
<keyword evidence="1" id="KW-1133">Transmembrane helix</keyword>
<sequence length="79" mass="9072">MHTQDSEVVPVPAWPFSLVVFSCGGCWSVTAKMLRNLLALRQIGQRTISTASRRHFKNKVPEKQKLFQVLKYFIGDCYL</sequence>
<organism evidence="2 3">
    <name type="scientific">Pan troglodytes</name>
    <name type="common">Chimpanzee</name>
    <dbReference type="NCBI Taxonomy" id="9598"/>
    <lineage>
        <taxon>Eukaryota</taxon>
        <taxon>Metazoa</taxon>
        <taxon>Chordata</taxon>
        <taxon>Craniata</taxon>
        <taxon>Vertebrata</taxon>
        <taxon>Euteleostomi</taxon>
        <taxon>Mammalia</taxon>
        <taxon>Eutheria</taxon>
        <taxon>Euarchontoglires</taxon>
        <taxon>Primates</taxon>
        <taxon>Haplorrhini</taxon>
        <taxon>Catarrhini</taxon>
        <taxon>Hominidae</taxon>
        <taxon>Pan</taxon>
    </lineage>
</organism>
<evidence type="ECO:0000256" key="1">
    <source>
        <dbReference type="SAM" id="Phobius"/>
    </source>
</evidence>
<proteinExistence type="predicted"/>
<reference evidence="2 3" key="1">
    <citation type="submission" date="2017-12" db="EMBL/GenBank/DDBJ databases">
        <title>High-resolution comparative analysis of great ape genomes.</title>
        <authorList>
            <person name="Pollen A."/>
            <person name="Hastie A."/>
            <person name="Hormozdiari F."/>
            <person name="Dougherty M."/>
            <person name="Liu R."/>
            <person name="Chaisson M."/>
            <person name="Hoppe E."/>
            <person name="Hill C."/>
            <person name="Pang A."/>
            <person name="Hillier L."/>
            <person name="Baker C."/>
            <person name="Armstrong J."/>
            <person name="Shendure J."/>
            <person name="Paten B."/>
            <person name="Wilson R."/>
            <person name="Chao H."/>
            <person name="Schneider V."/>
            <person name="Ventura M."/>
            <person name="Kronenberg Z."/>
            <person name="Murali S."/>
            <person name="Gordon D."/>
            <person name="Cantsilieris S."/>
            <person name="Munson K."/>
            <person name="Nelson B."/>
            <person name="Raja A."/>
            <person name="Underwood J."/>
            <person name="Diekhans M."/>
            <person name="Fiddes I."/>
            <person name="Haussler D."/>
            <person name="Eichler E."/>
        </authorList>
    </citation>
    <scope>NUCLEOTIDE SEQUENCE [LARGE SCALE GENOMIC DNA]</scope>
    <source>
        <strain evidence="2">Yerkes chimp pedigree #C0471</strain>
    </source>
</reference>
<dbReference type="AlphaFoldDB" id="A0A2J8PVU4"/>